<dbReference type="RefSeq" id="WP_157774979.1">
    <property type="nucleotide sequence ID" value="NZ_CP018044.1"/>
</dbReference>
<sequence>MIAGTTITNGQSIIKSTTGRDGQSFTLGQINLKAEKVEVQKTTPGDLLSQIGSSHEFTITTNVPNYGDYQDWTNPQFSISDTPTSNLTTQFGADNAGIGVKANGVALTSGTDYTVTKAANGNGFTVTLSNPLKQSGNAITVTYTAVVNAVGVDKTNNTASVTFDNNPQDHSSHGTGTTDSTKHLYVASVPLQKIAFSDPNTILLGAQFTVTAGTANTPVKFHDYGNGVYGIVKDGAVDAQGNPVVTVDHITSSDTQIVIKGLNADSTDATTYTFKETKAPTDYLLGDNPVQFTLTVQPTYKEPAKKTLAGVTYSMDSANYKNFMAFRCLVWVGWSGGGGWRVVWGYGYHVVVHRRLAVA</sequence>
<dbReference type="Pfam" id="PF17802">
    <property type="entry name" value="SpaA"/>
    <property type="match status" value="1"/>
</dbReference>
<organism evidence="2 3">
    <name type="scientific">Bifidobacterium choerinum</name>
    <dbReference type="NCBI Taxonomy" id="35760"/>
    <lineage>
        <taxon>Bacteria</taxon>
        <taxon>Bacillati</taxon>
        <taxon>Actinomycetota</taxon>
        <taxon>Actinomycetes</taxon>
        <taxon>Bifidobacteriales</taxon>
        <taxon>Bifidobacteriaceae</taxon>
        <taxon>Bifidobacterium</taxon>
    </lineage>
</organism>
<dbReference type="NCBIfam" id="TIGR04226">
    <property type="entry name" value="RrgB_K2N_iso_D2"/>
    <property type="match status" value="1"/>
</dbReference>
<dbReference type="Gene3D" id="2.60.40.740">
    <property type="match status" value="1"/>
</dbReference>
<dbReference type="GO" id="GO:0005975">
    <property type="term" value="P:carbohydrate metabolic process"/>
    <property type="evidence" value="ECO:0007669"/>
    <property type="project" value="UniProtKB-ARBA"/>
</dbReference>
<dbReference type="InterPro" id="IPR013783">
    <property type="entry name" value="Ig-like_fold"/>
</dbReference>
<dbReference type="InterPro" id="IPR026466">
    <property type="entry name" value="Fim_isopep_form_D2_dom"/>
</dbReference>
<dbReference type="KEGG" id="bcho:BcFMB_00565"/>
<accession>A0A2D3D3N9</accession>
<dbReference type="AlphaFoldDB" id="A0A2D3D3N9"/>
<dbReference type="InterPro" id="IPR041033">
    <property type="entry name" value="SpaA_PFL_dom_1"/>
</dbReference>
<dbReference type="Gene3D" id="2.60.40.10">
    <property type="entry name" value="Immunoglobulins"/>
    <property type="match status" value="1"/>
</dbReference>
<name>A0A2D3D3N9_9BIFI</name>
<reference evidence="2 3" key="1">
    <citation type="submission" date="2016-11" db="EMBL/GenBank/DDBJ databases">
        <title>complete genome sequence of Bifidobacterium choerinum strain FMB-1.</title>
        <authorList>
            <person name="Park C.-S."/>
            <person name="Jung D.-H."/>
            <person name="Choi D.-S."/>
        </authorList>
    </citation>
    <scope>NUCLEOTIDE SEQUENCE [LARGE SCALE GENOMIC DNA]</scope>
    <source>
        <strain evidence="2 3">FMB-1</strain>
    </source>
</reference>
<protein>
    <recommendedName>
        <fullName evidence="1">SpaA-like prealbumin fold domain-containing protein</fullName>
    </recommendedName>
</protein>
<evidence type="ECO:0000259" key="1">
    <source>
        <dbReference type="Pfam" id="PF17802"/>
    </source>
</evidence>
<dbReference type="InterPro" id="IPR008966">
    <property type="entry name" value="Adhesion_dom_sf"/>
</dbReference>
<proteinExistence type="predicted"/>
<feature type="domain" description="SpaA-like prealbumin fold" evidence="1">
    <location>
        <begin position="198"/>
        <end position="296"/>
    </location>
</feature>
<evidence type="ECO:0000313" key="3">
    <source>
        <dbReference type="Proteomes" id="UP000229907"/>
    </source>
</evidence>
<dbReference type="SUPFAM" id="SSF49401">
    <property type="entry name" value="Bacterial adhesins"/>
    <property type="match status" value="1"/>
</dbReference>
<dbReference type="Proteomes" id="UP000229907">
    <property type="component" value="Chromosome"/>
</dbReference>
<dbReference type="EMBL" id="CP018044">
    <property type="protein sequence ID" value="ATU19674.1"/>
    <property type="molecule type" value="Genomic_DNA"/>
</dbReference>
<gene>
    <name evidence="2" type="ORF">BcFMB_00565</name>
</gene>
<evidence type="ECO:0000313" key="2">
    <source>
        <dbReference type="EMBL" id="ATU19674.1"/>
    </source>
</evidence>